<protein>
    <submittedName>
        <fullName evidence="1">Uncharacterized protein</fullName>
    </submittedName>
</protein>
<evidence type="ECO:0000313" key="1">
    <source>
        <dbReference type="EMBL" id="ABX70598.1"/>
    </source>
</evidence>
<accession>A0A6C6Z944</accession>
<dbReference type="AlphaFoldDB" id="A0A6C6Z944"/>
<gene>
    <name evidence="1" type="ordered locus">SPAB_05323</name>
</gene>
<name>A0A6C6Z944_SALPB</name>
<sequence length="34" mass="3793">MPAEIAHLKRPLAEGDEELAILQKAAAYFAKRLK</sequence>
<organism evidence="1 2">
    <name type="scientific">Salmonella paratyphi B (strain ATCC BAA-1250 / SPB7)</name>
    <dbReference type="NCBI Taxonomy" id="1016998"/>
    <lineage>
        <taxon>Bacteria</taxon>
        <taxon>Pseudomonadati</taxon>
        <taxon>Pseudomonadota</taxon>
        <taxon>Gammaproteobacteria</taxon>
        <taxon>Enterobacterales</taxon>
        <taxon>Enterobacteriaceae</taxon>
        <taxon>Salmonella</taxon>
    </lineage>
</organism>
<dbReference type="Proteomes" id="UP000008556">
    <property type="component" value="Chromosome"/>
</dbReference>
<proteinExistence type="predicted"/>
<reference evidence="1 2" key="1">
    <citation type="submission" date="2007-11" db="EMBL/GenBank/DDBJ databases">
        <authorList>
            <consortium name="The Salmonella enterica serovar Paratyphi B Genome Sequencing Project"/>
            <person name="McClelland M."/>
            <person name="Sanderson E.K."/>
            <person name="Porwollik S."/>
            <person name="Spieth J."/>
            <person name="Clifton W.S."/>
            <person name="Fulton R."/>
            <person name="Cordes M."/>
            <person name="Wollam A."/>
            <person name="Shah N."/>
            <person name="Pepin K."/>
            <person name="Bhonagiri V."/>
            <person name="Nash W."/>
            <person name="Johnson M."/>
            <person name="Thiruvilangam P."/>
            <person name="Wilson R."/>
        </authorList>
    </citation>
    <scope>NUCLEOTIDE SEQUENCE [LARGE SCALE GENOMIC DNA]</scope>
    <source>
        <strain evidence="2">ATCC BAA-1250 / SPB7</strain>
    </source>
</reference>
<dbReference type="KEGG" id="spq:SPAB_05323"/>
<evidence type="ECO:0000313" key="2">
    <source>
        <dbReference type="Proteomes" id="UP000008556"/>
    </source>
</evidence>
<dbReference type="EMBL" id="CP000886">
    <property type="protein sequence ID" value="ABX70598.1"/>
    <property type="molecule type" value="Genomic_DNA"/>
</dbReference>